<dbReference type="Pfam" id="PF02021">
    <property type="entry name" value="UPF0102"/>
    <property type="match status" value="1"/>
</dbReference>
<dbReference type="EMBL" id="JASNJE010000003">
    <property type="protein sequence ID" value="MDK3072172.1"/>
    <property type="molecule type" value="Genomic_DNA"/>
</dbReference>
<dbReference type="InterPro" id="IPR011856">
    <property type="entry name" value="tRNA_endonuc-like_dom_sf"/>
</dbReference>
<name>A0ABT7FAN1_9RHOB</name>
<accession>A0ABT7FAN1</accession>
<comment type="caution">
    <text evidence="3">The sequence shown here is derived from an EMBL/GenBank/DDBJ whole genome shotgun (WGS) entry which is preliminary data.</text>
</comment>
<dbReference type="PANTHER" id="PTHR34039">
    <property type="entry name" value="UPF0102 PROTEIN YRAN"/>
    <property type="match status" value="1"/>
</dbReference>
<gene>
    <name evidence="3" type="ORF">QO034_03535</name>
</gene>
<dbReference type="SUPFAM" id="SSF52980">
    <property type="entry name" value="Restriction endonuclease-like"/>
    <property type="match status" value="1"/>
</dbReference>
<dbReference type="HAMAP" id="MF_00048">
    <property type="entry name" value="UPF0102"/>
    <property type="match status" value="1"/>
</dbReference>
<dbReference type="InterPro" id="IPR003509">
    <property type="entry name" value="UPF0102_YraN-like"/>
</dbReference>
<dbReference type="PANTHER" id="PTHR34039:SF1">
    <property type="entry name" value="UPF0102 PROTEIN YRAN"/>
    <property type="match status" value="1"/>
</dbReference>
<dbReference type="RefSeq" id="WP_284484117.1">
    <property type="nucleotide sequence ID" value="NZ_JASNJE010000003.1"/>
</dbReference>
<organism evidence="3 4">
    <name type="scientific">Sedimentitalea xiamensis</name>
    <dbReference type="NCBI Taxonomy" id="3050037"/>
    <lineage>
        <taxon>Bacteria</taxon>
        <taxon>Pseudomonadati</taxon>
        <taxon>Pseudomonadota</taxon>
        <taxon>Alphaproteobacteria</taxon>
        <taxon>Rhodobacterales</taxon>
        <taxon>Paracoccaceae</taxon>
        <taxon>Sedimentitalea</taxon>
    </lineage>
</organism>
<keyword evidence="4" id="KW-1185">Reference proteome</keyword>
<sequence>MAQAGNRARGQMAHHGGDAAERRIARHYERLGYALAAARWRGPGGEIDLILRRGGEVVFVEVKKSATIAGAAERIGPVQMARIRLSAERFLDEEPLGQLTESRFDVALMDAAGAFEILENAFGQG</sequence>
<dbReference type="Proteomes" id="UP001227126">
    <property type="component" value="Unassembled WGS sequence"/>
</dbReference>
<dbReference type="InterPro" id="IPR011335">
    <property type="entry name" value="Restrct_endonuc-II-like"/>
</dbReference>
<protein>
    <recommendedName>
        <fullName evidence="2">UPF0102 protein QO034_03535</fullName>
    </recommendedName>
</protein>
<evidence type="ECO:0000256" key="2">
    <source>
        <dbReference type="HAMAP-Rule" id="MF_00048"/>
    </source>
</evidence>
<proteinExistence type="inferred from homology"/>
<dbReference type="Gene3D" id="3.40.1350.10">
    <property type="match status" value="1"/>
</dbReference>
<comment type="similarity">
    <text evidence="1 2">Belongs to the UPF0102 family.</text>
</comment>
<reference evidence="3 4" key="1">
    <citation type="submission" date="2023-05" db="EMBL/GenBank/DDBJ databases">
        <title>Sedimentitalea sp. nov. JM2-8.</title>
        <authorList>
            <person name="Huang J."/>
        </authorList>
    </citation>
    <scope>NUCLEOTIDE SEQUENCE [LARGE SCALE GENOMIC DNA]</scope>
    <source>
        <strain evidence="3 4">JM2-8</strain>
    </source>
</reference>
<evidence type="ECO:0000313" key="4">
    <source>
        <dbReference type="Proteomes" id="UP001227126"/>
    </source>
</evidence>
<evidence type="ECO:0000256" key="1">
    <source>
        <dbReference type="ARBA" id="ARBA00006738"/>
    </source>
</evidence>
<evidence type="ECO:0000313" key="3">
    <source>
        <dbReference type="EMBL" id="MDK3072172.1"/>
    </source>
</evidence>